<evidence type="ECO:0000313" key="2">
    <source>
        <dbReference type="Proteomes" id="UP000683925"/>
    </source>
</evidence>
<accession>A0A8S1TRX2</accession>
<proteinExistence type="predicted"/>
<protein>
    <submittedName>
        <fullName evidence="1">Uncharacterized protein</fullName>
    </submittedName>
</protein>
<reference evidence="1" key="1">
    <citation type="submission" date="2021-01" db="EMBL/GenBank/DDBJ databases">
        <authorList>
            <consortium name="Genoscope - CEA"/>
            <person name="William W."/>
        </authorList>
    </citation>
    <scope>NUCLEOTIDE SEQUENCE</scope>
</reference>
<sequence length="71" mass="8542">MNLRPFIKTHIKTMMTNFEVNRGPFDSFLREYYKNNKTLGPSEWSIIPKPHLISSEMMFCSLILQKMWIEM</sequence>
<comment type="caution">
    <text evidence="1">The sequence shown here is derived from an EMBL/GenBank/DDBJ whole genome shotgun (WGS) entry which is preliminary data.</text>
</comment>
<organism evidence="1 2">
    <name type="scientific">Paramecium octaurelia</name>
    <dbReference type="NCBI Taxonomy" id="43137"/>
    <lineage>
        <taxon>Eukaryota</taxon>
        <taxon>Sar</taxon>
        <taxon>Alveolata</taxon>
        <taxon>Ciliophora</taxon>
        <taxon>Intramacronucleata</taxon>
        <taxon>Oligohymenophorea</taxon>
        <taxon>Peniculida</taxon>
        <taxon>Parameciidae</taxon>
        <taxon>Paramecium</taxon>
    </lineage>
</organism>
<gene>
    <name evidence="1" type="ORF">POCTA_138.1.T0280159</name>
</gene>
<dbReference type="AlphaFoldDB" id="A0A8S1TRX2"/>
<evidence type="ECO:0000313" key="1">
    <source>
        <dbReference type="EMBL" id="CAD8153719.1"/>
    </source>
</evidence>
<dbReference type="Proteomes" id="UP000683925">
    <property type="component" value="Unassembled WGS sequence"/>
</dbReference>
<dbReference type="EMBL" id="CAJJDP010000028">
    <property type="protein sequence ID" value="CAD8153719.1"/>
    <property type="molecule type" value="Genomic_DNA"/>
</dbReference>
<name>A0A8S1TRX2_PAROT</name>
<keyword evidence="2" id="KW-1185">Reference proteome</keyword>